<evidence type="ECO:0000256" key="1">
    <source>
        <dbReference type="SAM" id="MobiDB-lite"/>
    </source>
</evidence>
<gene>
    <name evidence="2" type="ORF">PVMG_05144</name>
</gene>
<organism evidence="2 3">
    <name type="scientific">Plasmodium vivax Mauritania I</name>
    <dbReference type="NCBI Taxonomy" id="1035515"/>
    <lineage>
        <taxon>Eukaryota</taxon>
        <taxon>Sar</taxon>
        <taxon>Alveolata</taxon>
        <taxon>Apicomplexa</taxon>
        <taxon>Aconoidasida</taxon>
        <taxon>Haemosporida</taxon>
        <taxon>Plasmodiidae</taxon>
        <taxon>Plasmodium</taxon>
        <taxon>Plasmodium (Plasmodium)</taxon>
    </lineage>
</organism>
<evidence type="ECO:0000313" key="3">
    <source>
        <dbReference type="Proteomes" id="UP000053776"/>
    </source>
</evidence>
<proteinExistence type="predicted"/>
<dbReference type="EMBL" id="KQ234996">
    <property type="protein sequence ID" value="KMZ95226.1"/>
    <property type="molecule type" value="Genomic_DNA"/>
</dbReference>
<reference evidence="2 3" key="1">
    <citation type="submission" date="2011-08" db="EMBL/GenBank/DDBJ databases">
        <title>The Genome Sequence of Plasmodium vivax Mauritania I.</title>
        <authorList>
            <consortium name="The Broad Institute Genome Sequencing Platform"/>
            <consortium name="The Broad Institute Genome Sequencing Center for Infectious Disease"/>
            <person name="Neafsey D."/>
            <person name="Carlton J."/>
            <person name="Barnwell J."/>
            <person name="Collins W."/>
            <person name="Escalante A."/>
            <person name="Mullikin J."/>
            <person name="Saul A."/>
            <person name="Guigo R."/>
            <person name="Camara F."/>
            <person name="Young S.K."/>
            <person name="Zeng Q."/>
            <person name="Gargeya S."/>
            <person name="Fitzgerald M."/>
            <person name="Haas B."/>
            <person name="Abouelleil A."/>
            <person name="Alvarado L."/>
            <person name="Arachchi H.M."/>
            <person name="Berlin A."/>
            <person name="Brown A."/>
            <person name="Chapman S.B."/>
            <person name="Chen Z."/>
            <person name="Dunbar C."/>
            <person name="Freedman E."/>
            <person name="Gearin G."/>
            <person name="Gellesch M."/>
            <person name="Goldberg J."/>
            <person name="Griggs A."/>
            <person name="Gujja S."/>
            <person name="Heiman D."/>
            <person name="Howarth C."/>
            <person name="Larson L."/>
            <person name="Lui A."/>
            <person name="MacDonald P.J.P."/>
            <person name="Montmayeur A."/>
            <person name="Murphy C."/>
            <person name="Neiman D."/>
            <person name="Pearson M."/>
            <person name="Priest M."/>
            <person name="Roberts A."/>
            <person name="Saif S."/>
            <person name="Shea T."/>
            <person name="Shenoy N."/>
            <person name="Sisk P."/>
            <person name="Stolte C."/>
            <person name="Sykes S."/>
            <person name="Wortman J."/>
            <person name="Nusbaum C."/>
            <person name="Birren B."/>
        </authorList>
    </citation>
    <scope>NUCLEOTIDE SEQUENCE [LARGE SCALE GENOMIC DNA]</scope>
    <source>
        <strain evidence="2 3">Mauritania I</strain>
    </source>
</reference>
<dbReference type="AlphaFoldDB" id="A0A0J9TJD7"/>
<feature type="compositionally biased region" description="Polar residues" evidence="1">
    <location>
        <begin position="39"/>
        <end position="53"/>
    </location>
</feature>
<accession>A0A0J9TJD7</accession>
<feature type="region of interest" description="Disordered" evidence="1">
    <location>
        <begin position="114"/>
        <end position="133"/>
    </location>
</feature>
<sequence>MEKLNYFGNVIKSSERSYDALCGNNLLILISPPPVSKPAQETTVISGESSSTYVASNLQNPKVSEPHVEGTDSDKQQDLLKTSEVAESPEDVAPKTELEKDNLAAVSLPELSEETHHRDYTFGRPNVRPDLERRTSTYGEFIKEGDFTSIPGQLSQNASEAKGFSTITDTITGFISEVQPAPILGVSGGMGALFLLFKEEDDESVKFLVVLEDLHQENSQFFMNMKVGILDMVQ</sequence>
<name>A0A0J9TJD7_PLAVI</name>
<dbReference type="Proteomes" id="UP000053776">
    <property type="component" value="Unassembled WGS sequence"/>
</dbReference>
<evidence type="ECO:0000313" key="2">
    <source>
        <dbReference type="EMBL" id="KMZ95226.1"/>
    </source>
</evidence>
<feature type="region of interest" description="Disordered" evidence="1">
    <location>
        <begin position="32"/>
        <end position="53"/>
    </location>
</feature>
<protein>
    <submittedName>
        <fullName evidence="2">Uncharacterized protein</fullName>
    </submittedName>
</protein>